<proteinExistence type="predicted"/>
<dbReference type="SMART" id="SM00312">
    <property type="entry name" value="PX"/>
    <property type="match status" value="1"/>
</dbReference>
<sequence>YFVDFPKSSTFQPTEVASISSLDNVSLSSLDTEEDGLELLTGDGQPTFELPITAFHPLLENDDGQEHFESISAEIYNTGIVQEGGRSYAVYAISVIRQLTNGDEEKWCVMRRYSDFHNFHTSLIEKFPSLSYLQLPGKKAFNNMSRQFLEKRKLLLNQYLQRLLGQNVFTEYPKLIDMVSCFLEPGLYEKEKRPLSKTVGTLVNPLRSSVKTMGNIVKTMPDNLIDGLKDGLVKVLGGRFSPSLNPVLPDSGKVAAGIDVE</sequence>
<dbReference type="Proteomes" id="UP000694941">
    <property type="component" value="Unplaced"/>
</dbReference>
<gene>
    <name evidence="3" type="primary">LOC111084160</name>
</gene>
<protein>
    <submittedName>
        <fullName evidence="3">Sorting nexin-13-like</fullName>
    </submittedName>
</protein>
<dbReference type="GeneID" id="111084160"/>
<feature type="non-terminal residue" evidence="3">
    <location>
        <position position="1"/>
    </location>
</feature>
<reference evidence="3" key="1">
    <citation type="submission" date="2025-08" db="UniProtKB">
        <authorList>
            <consortium name="RefSeq"/>
        </authorList>
    </citation>
    <scope>IDENTIFICATION</scope>
    <source>
        <tissue evidence="3">Muscle</tissue>
    </source>
</reference>
<accession>A0ABM1RZ48</accession>
<keyword evidence="2" id="KW-1185">Reference proteome</keyword>
<feature type="domain" description="PX" evidence="1">
    <location>
        <begin position="69"/>
        <end position="189"/>
    </location>
</feature>
<dbReference type="SUPFAM" id="SSF64268">
    <property type="entry name" value="PX domain"/>
    <property type="match status" value="1"/>
</dbReference>
<dbReference type="PROSITE" id="PS50195">
    <property type="entry name" value="PX"/>
    <property type="match status" value="1"/>
</dbReference>
<dbReference type="PANTHER" id="PTHR22775">
    <property type="entry name" value="SORTING NEXIN"/>
    <property type="match status" value="1"/>
</dbReference>
<evidence type="ECO:0000313" key="3">
    <source>
        <dbReference type="RefSeq" id="XP_022236653.1"/>
    </source>
</evidence>
<name>A0ABM1RZ48_LIMPO</name>
<dbReference type="InterPro" id="IPR036871">
    <property type="entry name" value="PX_dom_sf"/>
</dbReference>
<dbReference type="InterPro" id="IPR001683">
    <property type="entry name" value="PX_dom"/>
</dbReference>
<evidence type="ECO:0000259" key="1">
    <source>
        <dbReference type="PROSITE" id="PS50195"/>
    </source>
</evidence>
<dbReference type="CDD" id="cd06873">
    <property type="entry name" value="PX_SNX13"/>
    <property type="match status" value="1"/>
</dbReference>
<organism evidence="2 3">
    <name type="scientific">Limulus polyphemus</name>
    <name type="common">Atlantic horseshoe crab</name>
    <dbReference type="NCBI Taxonomy" id="6850"/>
    <lineage>
        <taxon>Eukaryota</taxon>
        <taxon>Metazoa</taxon>
        <taxon>Ecdysozoa</taxon>
        <taxon>Arthropoda</taxon>
        <taxon>Chelicerata</taxon>
        <taxon>Merostomata</taxon>
        <taxon>Xiphosura</taxon>
        <taxon>Limulidae</taxon>
        <taxon>Limulus</taxon>
    </lineage>
</organism>
<dbReference type="Gene3D" id="3.30.1520.10">
    <property type="entry name" value="Phox-like domain"/>
    <property type="match status" value="1"/>
</dbReference>
<feature type="non-terminal residue" evidence="3">
    <location>
        <position position="261"/>
    </location>
</feature>
<dbReference type="Pfam" id="PF00787">
    <property type="entry name" value="PX"/>
    <property type="match status" value="1"/>
</dbReference>
<evidence type="ECO:0000313" key="2">
    <source>
        <dbReference type="Proteomes" id="UP000694941"/>
    </source>
</evidence>
<dbReference type="RefSeq" id="XP_022236653.1">
    <property type="nucleotide sequence ID" value="XM_022380945.1"/>
</dbReference>
<dbReference type="InterPro" id="IPR037437">
    <property type="entry name" value="SNX13_PX"/>
</dbReference>
<dbReference type="PANTHER" id="PTHR22775:SF3">
    <property type="entry name" value="SORTING NEXIN-13"/>
    <property type="match status" value="1"/>
</dbReference>